<comment type="caution">
    <text evidence="1">The sequence shown here is derived from an EMBL/GenBank/DDBJ whole genome shotgun (WGS) entry which is preliminary data.</text>
</comment>
<feature type="non-terminal residue" evidence="1">
    <location>
        <position position="1"/>
    </location>
</feature>
<accession>X0WCH3</accession>
<sequence length="242" mass="26304">IGEDGRWTDVALRGERVPFPGLPPRFFLAGKPAKITAVSEADGGAVLYLKGDGVAGACRMQSTRDAIRSVVEMEGGSKHEMVGVELPLPAPPVSTLHLPAGRSAGYAIDADSPKGRENGLPCNHRGRQFCAAEIGGNVLSLIGYTKAEQLPRDAFGLTWKVGGFVTDDALWLKLAYLNGTPWELAAHPSLGGAIARYRRHLERDYGGIPWRDDPNMPDWFTDLKMVVTLDMLRSHGEVMHNY</sequence>
<gene>
    <name evidence="1" type="ORF">S01H1_73112</name>
</gene>
<proteinExistence type="predicted"/>
<feature type="non-terminal residue" evidence="1">
    <location>
        <position position="242"/>
    </location>
</feature>
<organism evidence="1">
    <name type="scientific">marine sediment metagenome</name>
    <dbReference type="NCBI Taxonomy" id="412755"/>
    <lineage>
        <taxon>unclassified sequences</taxon>
        <taxon>metagenomes</taxon>
        <taxon>ecological metagenomes</taxon>
    </lineage>
</organism>
<reference evidence="1" key="1">
    <citation type="journal article" date="2014" name="Front. Microbiol.">
        <title>High frequency of phylogenetically diverse reductive dehalogenase-homologous genes in deep subseafloor sedimentary metagenomes.</title>
        <authorList>
            <person name="Kawai M."/>
            <person name="Futagami T."/>
            <person name="Toyoda A."/>
            <person name="Takaki Y."/>
            <person name="Nishi S."/>
            <person name="Hori S."/>
            <person name="Arai W."/>
            <person name="Tsubouchi T."/>
            <person name="Morono Y."/>
            <person name="Uchiyama I."/>
            <person name="Ito T."/>
            <person name="Fujiyama A."/>
            <person name="Inagaki F."/>
            <person name="Takami H."/>
        </authorList>
    </citation>
    <scope>NUCLEOTIDE SEQUENCE</scope>
    <source>
        <strain evidence="1">Expedition CK06-06</strain>
    </source>
</reference>
<evidence type="ECO:0000313" key="1">
    <source>
        <dbReference type="EMBL" id="GAG28340.1"/>
    </source>
</evidence>
<protein>
    <submittedName>
        <fullName evidence="1">Uncharacterized protein</fullName>
    </submittedName>
</protein>
<dbReference type="EMBL" id="BARS01048835">
    <property type="protein sequence ID" value="GAG28340.1"/>
    <property type="molecule type" value="Genomic_DNA"/>
</dbReference>
<name>X0WCH3_9ZZZZ</name>
<dbReference type="AlphaFoldDB" id="X0WCH3"/>